<feature type="transmembrane region" description="Helical" evidence="1">
    <location>
        <begin position="141"/>
        <end position="161"/>
    </location>
</feature>
<keyword evidence="1" id="KW-1133">Transmembrane helix</keyword>
<organism evidence="3 5">
    <name type="scientific">Mycobacterium kubicae</name>
    <dbReference type="NCBI Taxonomy" id="120959"/>
    <lineage>
        <taxon>Bacteria</taxon>
        <taxon>Bacillati</taxon>
        <taxon>Actinomycetota</taxon>
        <taxon>Actinomycetes</taxon>
        <taxon>Mycobacteriales</taxon>
        <taxon>Mycobacteriaceae</taxon>
        <taxon>Mycobacterium</taxon>
        <taxon>Mycobacterium simiae complex</taxon>
    </lineage>
</organism>
<feature type="transmembrane region" description="Helical" evidence="1">
    <location>
        <begin position="168"/>
        <end position="192"/>
    </location>
</feature>
<evidence type="ECO:0000313" key="5">
    <source>
        <dbReference type="Proteomes" id="UP000663583"/>
    </source>
</evidence>
<dbReference type="Proteomes" id="UP000465306">
    <property type="component" value="Unassembled WGS sequence"/>
</dbReference>
<dbReference type="EMBL" id="BLKU01000005">
    <property type="protein sequence ID" value="GFG66061.1"/>
    <property type="molecule type" value="Genomic_DNA"/>
</dbReference>
<proteinExistence type="predicted"/>
<dbReference type="KEGG" id="mku:I2456_25860"/>
<protein>
    <submittedName>
        <fullName evidence="3">CbtA family protein</fullName>
    </submittedName>
    <submittedName>
        <fullName evidence="2">Cobalt transporter</fullName>
    </submittedName>
</protein>
<evidence type="ECO:0000313" key="3">
    <source>
        <dbReference type="EMBL" id="QPI37647.1"/>
    </source>
</evidence>
<keyword evidence="4" id="KW-1185">Reference proteome</keyword>
<name>A0AAX1JB47_9MYCO</name>
<accession>A0AAX1JB47</accession>
<feature type="transmembrane region" description="Helical" evidence="1">
    <location>
        <begin position="69"/>
        <end position="91"/>
    </location>
</feature>
<reference evidence="2 4" key="1">
    <citation type="journal article" date="2019" name="Emerg. Microbes Infect.">
        <title>Comprehensive subspecies identification of 175 nontuberculous mycobacteria species based on 7547 genomic profiles.</title>
        <authorList>
            <person name="Matsumoto Y."/>
            <person name="Kinjo T."/>
            <person name="Motooka D."/>
            <person name="Nabeya D."/>
            <person name="Jung N."/>
            <person name="Uechi K."/>
            <person name="Horii T."/>
            <person name="Iida T."/>
            <person name="Fujita J."/>
            <person name="Nakamura S."/>
        </authorList>
    </citation>
    <scope>NUCLEOTIDE SEQUENCE [LARGE SCALE GENOMIC DNA]</scope>
    <source>
        <strain evidence="2 4">JCM 13573</strain>
    </source>
</reference>
<reference evidence="2" key="2">
    <citation type="submission" date="2020-02" db="EMBL/GenBank/DDBJ databases">
        <authorList>
            <person name="Matsumoto Y."/>
            <person name="Kinjo T."/>
            <person name="Motooka D."/>
            <person name="Nabeya D."/>
            <person name="Jung N."/>
            <person name="Uechi K."/>
            <person name="Horii T."/>
            <person name="Iida T."/>
            <person name="Fujita J."/>
            <person name="Nakamura S."/>
        </authorList>
    </citation>
    <scope>NUCLEOTIDE SEQUENCE</scope>
    <source>
        <strain evidence="2">JCM 13573</strain>
    </source>
</reference>
<sequence>MEKRLIARGVLAGAVGAVLAFVFARVFAEPVIRRAIAFEDDRIEAQHAQGVHEHGAELFSRGVQGNAGLGFGVLLVGVAVGALFAVVFCVAYGRTRAVEPQAFSIRLAVAAFVAVELIPFVKYPPNPPAVGQADTIGTRTLWYLVMLVASVALAAAAVWLGRRISTRLGAWTGGLIAAAAYLIAVAVVMTVLPTVDETPAGFPADVLYEFRLVSLGTQLVLWAAIGLVFSRQAGRLLGEPSETKRAESIVA</sequence>
<evidence type="ECO:0000313" key="4">
    <source>
        <dbReference type="Proteomes" id="UP000465306"/>
    </source>
</evidence>
<dbReference type="EMBL" id="CP065047">
    <property type="protein sequence ID" value="QPI37647.1"/>
    <property type="molecule type" value="Genomic_DNA"/>
</dbReference>
<evidence type="ECO:0000313" key="2">
    <source>
        <dbReference type="EMBL" id="GFG66061.1"/>
    </source>
</evidence>
<keyword evidence="1" id="KW-0472">Membrane</keyword>
<keyword evidence="1" id="KW-0812">Transmembrane</keyword>
<reference evidence="3" key="3">
    <citation type="submission" date="2020-11" db="EMBL/GenBank/DDBJ databases">
        <title>Intraspecies plasmid and genomic variation of Mycobacterium kubicae revealed by the complete genome sequences of two clinical isolates.</title>
        <authorList>
            <person name="Hendrix J.R."/>
            <person name="Epperson L.E."/>
            <person name="Honda J.R."/>
            <person name="Strong M."/>
        </authorList>
    </citation>
    <scope>NUCLEOTIDE SEQUENCE</scope>
    <source>
        <strain evidence="3">JCM 13573</strain>
    </source>
</reference>
<dbReference type="Pfam" id="PF09490">
    <property type="entry name" value="CbtA"/>
    <property type="match status" value="1"/>
</dbReference>
<gene>
    <name evidence="3" type="ORF">I2456_25860</name>
    <name evidence="2" type="ORF">MKUB_35510</name>
</gene>
<dbReference type="Proteomes" id="UP000663583">
    <property type="component" value="Chromosome"/>
</dbReference>
<dbReference type="RefSeq" id="WP_085074646.1">
    <property type="nucleotide sequence ID" value="NZ_BLKU01000005.1"/>
</dbReference>
<evidence type="ECO:0000256" key="1">
    <source>
        <dbReference type="SAM" id="Phobius"/>
    </source>
</evidence>
<dbReference type="AlphaFoldDB" id="A0AAX1JB47"/>
<dbReference type="InterPro" id="IPR012666">
    <property type="entry name" value="CbtA_put"/>
</dbReference>
<feature type="transmembrane region" description="Helical" evidence="1">
    <location>
        <begin position="212"/>
        <end position="229"/>
    </location>
</feature>
<feature type="transmembrane region" description="Helical" evidence="1">
    <location>
        <begin position="103"/>
        <end position="121"/>
    </location>
</feature>